<name>A0AB35U570_9FIRM</name>
<dbReference type="Pfam" id="PF01695">
    <property type="entry name" value="IstB_IS21"/>
    <property type="match status" value="1"/>
</dbReference>
<sequence>MTDRRILESTEELCMKLRHMKLSGMADELERQNNDPNHDLVSFDERLNGIINAEWNLRYNKKLNRFIKKATLRYPEADLDDSIYNPARQLDTDTIERLSKCSWIEEGRNLLVTGASGSGKSYIANALCICALRQFKTVRYSKTSTLIYELEKADLEKTHLEYISKLAKLDLVVLDDFGLMDLDPDKCRNLFELIDAREGRKSMIVISQLPVSSWYELFKDNTYADACLDRLVNRAFRLQFNGKNMRNPSL</sequence>
<dbReference type="InterPro" id="IPR027417">
    <property type="entry name" value="P-loop_NTPase"/>
</dbReference>
<accession>A0AB35U570</accession>
<protein>
    <submittedName>
        <fullName evidence="4">IS21-like element helper ATPase IstB</fullName>
    </submittedName>
</protein>
<keyword evidence="2" id="KW-0067">ATP-binding</keyword>
<feature type="domain" description="IstB-like ATP-binding" evidence="3">
    <location>
        <begin position="17"/>
        <end position="247"/>
    </location>
</feature>
<dbReference type="GO" id="GO:0005524">
    <property type="term" value="F:ATP binding"/>
    <property type="evidence" value="ECO:0007669"/>
    <property type="project" value="UniProtKB-KW"/>
</dbReference>
<dbReference type="InterPro" id="IPR002611">
    <property type="entry name" value="IstB_ATP-bd"/>
</dbReference>
<comment type="caution">
    <text evidence="4">The sequence shown here is derived from an EMBL/GenBank/DDBJ whole genome shotgun (WGS) entry which is preliminary data.</text>
</comment>
<dbReference type="GO" id="GO:0006260">
    <property type="term" value="P:DNA replication"/>
    <property type="evidence" value="ECO:0007669"/>
    <property type="project" value="TreeGrafter"/>
</dbReference>
<keyword evidence="1" id="KW-0547">Nucleotide-binding</keyword>
<gene>
    <name evidence="4" type="primary">istB</name>
    <name evidence="4" type="ORF">MOZ60_11390</name>
</gene>
<dbReference type="SUPFAM" id="SSF52540">
    <property type="entry name" value="P-loop containing nucleoside triphosphate hydrolases"/>
    <property type="match status" value="1"/>
</dbReference>
<proteinExistence type="predicted"/>
<evidence type="ECO:0000313" key="4">
    <source>
        <dbReference type="EMBL" id="MDX8420680.1"/>
    </source>
</evidence>
<dbReference type="Gene3D" id="3.40.50.300">
    <property type="entry name" value="P-loop containing nucleotide triphosphate hydrolases"/>
    <property type="match status" value="1"/>
</dbReference>
<evidence type="ECO:0000256" key="2">
    <source>
        <dbReference type="ARBA" id="ARBA00022840"/>
    </source>
</evidence>
<dbReference type="RefSeq" id="WP_370596773.1">
    <property type="nucleotide sequence ID" value="NZ_JALBUR010000068.1"/>
</dbReference>
<dbReference type="Proteomes" id="UP001286174">
    <property type="component" value="Unassembled WGS sequence"/>
</dbReference>
<dbReference type="PANTHER" id="PTHR30050">
    <property type="entry name" value="CHROMOSOMAL REPLICATION INITIATOR PROTEIN DNAA"/>
    <property type="match status" value="1"/>
</dbReference>
<dbReference type="PANTHER" id="PTHR30050:SF4">
    <property type="entry name" value="ATP-BINDING PROTEIN RV3427C IN INSERTION SEQUENCE-RELATED"/>
    <property type="match status" value="1"/>
</dbReference>
<dbReference type="PIRSF" id="PIRSF003073">
    <property type="entry name" value="DNAC_TnpB_IstB"/>
    <property type="match status" value="1"/>
</dbReference>
<evidence type="ECO:0000256" key="1">
    <source>
        <dbReference type="ARBA" id="ARBA00022741"/>
    </source>
</evidence>
<dbReference type="NCBIfam" id="NF038214">
    <property type="entry name" value="IS21_help_AAA"/>
    <property type="match status" value="1"/>
</dbReference>
<dbReference type="InterPro" id="IPR047661">
    <property type="entry name" value="IstB"/>
</dbReference>
<keyword evidence="5" id="KW-1185">Reference proteome</keyword>
<reference evidence="4 5" key="1">
    <citation type="submission" date="2022-03" db="EMBL/GenBank/DDBJ databases">
        <title>Novel taxa within the pig intestine.</title>
        <authorList>
            <person name="Wylensek D."/>
            <person name="Bishof K."/>
            <person name="Afrizal A."/>
            <person name="Clavel T."/>
        </authorList>
    </citation>
    <scope>NUCLEOTIDE SEQUENCE [LARGE SCALE GENOMIC DNA]</scope>
    <source>
        <strain evidence="4 5">CLA-KB-P133</strain>
    </source>
</reference>
<evidence type="ECO:0000313" key="5">
    <source>
        <dbReference type="Proteomes" id="UP001286174"/>
    </source>
</evidence>
<dbReference type="InterPro" id="IPR028350">
    <property type="entry name" value="DNAC/IstB-like"/>
</dbReference>
<dbReference type="CDD" id="cd00009">
    <property type="entry name" value="AAA"/>
    <property type="match status" value="1"/>
</dbReference>
<organism evidence="4 5">
    <name type="scientific">Grylomicrobium aquisgranensis</name>
    <dbReference type="NCBI Taxonomy" id="2926318"/>
    <lineage>
        <taxon>Bacteria</taxon>
        <taxon>Bacillati</taxon>
        <taxon>Bacillota</taxon>
        <taxon>Erysipelotrichia</taxon>
        <taxon>Erysipelotrichales</taxon>
        <taxon>Erysipelotrichaceae</taxon>
        <taxon>Grylomicrobium</taxon>
    </lineage>
</organism>
<dbReference type="EMBL" id="JALBUR010000068">
    <property type="protein sequence ID" value="MDX8420680.1"/>
    <property type="molecule type" value="Genomic_DNA"/>
</dbReference>
<evidence type="ECO:0000259" key="3">
    <source>
        <dbReference type="Pfam" id="PF01695"/>
    </source>
</evidence>
<dbReference type="AlphaFoldDB" id="A0AB35U570"/>